<evidence type="ECO:0000256" key="1">
    <source>
        <dbReference type="SAM" id="MobiDB-lite"/>
    </source>
</evidence>
<reference evidence="2 3" key="1">
    <citation type="journal article" date="2008" name="Genome Biol.">
        <title>The complete genome, comparative and functional analysis of Stenotrophomonas maltophilia reveals an organism heavily shielded by drug resistance determinants.</title>
        <authorList>
            <person name="Crossman L.C."/>
            <person name="Gould V.C."/>
            <person name="Dow J.M."/>
            <person name="Vernikos G.S."/>
            <person name="Okazaki A."/>
            <person name="Sebaihia M."/>
            <person name="Saunders D."/>
            <person name="Arrowsmith C."/>
            <person name="Carver T."/>
            <person name="Peters N."/>
            <person name="Adlem E."/>
            <person name="Kerhornou A."/>
            <person name="Lord A."/>
            <person name="Murphy L."/>
            <person name="Seeger K."/>
            <person name="Squares R."/>
            <person name="Rutter S."/>
            <person name="Quail M.A."/>
            <person name="Rajandream M.A."/>
            <person name="Harris D."/>
            <person name="Churcher C."/>
            <person name="Bentley S.D."/>
            <person name="Parkhill J."/>
            <person name="Thomson N.R."/>
            <person name="Avison M.B."/>
        </authorList>
    </citation>
    <scope>NUCLEOTIDE SEQUENCE [LARGE SCALE GENOMIC DNA]</scope>
    <source>
        <strain evidence="2 3">K279a</strain>
    </source>
</reference>
<protein>
    <submittedName>
        <fullName evidence="2">Uncharacterized protein</fullName>
    </submittedName>
</protein>
<dbReference type="EnsemblBacteria" id="CAQ43929">
    <property type="protein sequence ID" value="CAQ43929"/>
    <property type="gene ID" value="Smlt0327"/>
</dbReference>
<gene>
    <name evidence="2" type="ordered locus">Smlt0327</name>
</gene>
<feature type="region of interest" description="Disordered" evidence="1">
    <location>
        <begin position="72"/>
        <end position="98"/>
    </location>
</feature>
<keyword evidence="3" id="KW-1185">Reference proteome</keyword>
<feature type="compositionally biased region" description="Polar residues" evidence="1">
    <location>
        <begin position="86"/>
        <end position="98"/>
    </location>
</feature>
<dbReference type="Proteomes" id="UP000008840">
    <property type="component" value="Chromosome"/>
</dbReference>
<organism evidence="2 3">
    <name type="scientific">Stenotrophomonas maltophilia (strain K279a)</name>
    <dbReference type="NCBI Taxonomy" id="522373"/>
    <lineage>
        <taxon>Bacteria</taxon>
        <taxon>Pseudomonadati</taxon>
        <taxon>Pseudomonadota</taxon>
        <taxon>Gammaproteobacteria</taxon>
        <taxon>Lysobacterales</taxon>
        <taxon>Lysobacteraceae</taxon>
        <taxon>Stenotrophomonas</taxon>
        <taxon>Stenotrophomonas maltophilia group</taxon>
    </lineage>
</organism>
<dbReference type="KEGG" id="sml:Smlt0327"/>
<accession>B2FJ00</accession>
<proteinExistence type="predicted"/>
<evidence type="ECO:0000313" key="2">
    <source>
        <dbReference type="EMBL" id="CAQ43929.1"/>
    </source>
</evidence>
<dbReference type="EMBL" id="AM743169">
    <property type="protein sequence ID" value="CAQ43929.1"/>
    <property type="molecule type" value="Genomic_DNA"/>
</dbReference>
<name>B2FJ00_STRMK</name>
<dbReference type="HOGENOM" id="CLU_2332456_0_0_6"/>
<sequence>MRVRFCRLDPDARTRLPATPAHFMGCFSCTPCSNHPARPCMAFSGVSECLPTLRFPARKGASLRALGGERRRRVRLGGGGGPERSNICNRPSSTRVSH</sequence>
<dbReference type="AlphaFoldDB" id="B2FJ00"/>
<evidence type="ECO:0000313" key="3">
    <source>
        <dbReference type="Proteomes" id="UP000008840"/>
    </source>
</evidence>